<reference evidence="1" key="1">
    <citation type="submission" date="2024-02" db="EMBL/GenBank/DDBJ databases">
        <authorList>
            <consortium name="ELIXIR-Norway"/>
            <consortium name="Elixir Norway"/>
        </authorList>
    </citation>
    <scope>NUCLEOTIDE SEQUENCE</scope>
</reference>
<dbReference type="EMBL" id="OZ019905">
    <property type="protein sequence ID" value="CAK9201798.1"/>
    <property type="molecule type" value="Genomic_DNA"/>
</dbReference>
<evidence type="ECO:0000313" key="2">
    <source>
        <dbReference type="Proteomes" id="UP001497512"/>
    </source>
</evidence>
<keyword evidence="2" id="KW-1185">Reference proteome</keyword>
<proteinExistence type="predicted"/>
<dbReference type="Proteomes" id="UP001497512">
    <property type="component" value="Chromosome 13"/>
</dbReference>
<name>A0ABP0TQG1_9BRYO</name>
<evidence type="ECO:0000313" key="1">
    <source>
        <dbReference type="EMBL" id="CAK9201798.1"/>
    </source>
</evidence>
<organism evidence="1 2">
    <name type="scientific">Sphagnum troendelagicum</name>
    <dbReference type="NCBI Taxonomy" id="128251"/>
    <lineage>
        <taxon>Eukaryota</taxon>
        <taxon>Viridiplantae</taxon>
        <taxon>Streptophyta</taxon>
        <taxon>Embryophyta</taxon>
        <taxon>Bryophyta</taxon>
        <taxon>Sphagnophytina</taxon>
        <taxon>Sphagnopsida</taxon>
        <taxon>Sphagnales</taxon>
        <taxon>Sphagnaceae</taxon>
        <taxon>Sphagnum</taxon>
    </lineage>
</organism>
<protein>
    <submittedName>
        <fullName evidence="1">Uncharacterized protein</fullName>
    </submittedName>
</protein>
<sequence>MRACVRALRGGRQRGGRGFLLPRGLEDALLLLEASHTNRLMVDRNAGRRRHLATRNREADGAWNIVSPHKTVSV</sequence>
<accession>A0ABP0TQG1</accession>
<gene>
    <name evidence="1" type="ORF">CSSPTR1EN2_LOCUS6087</name>
</gene>